<keyword evidence="6" id="KW-0969">Cilium</keyword>
<evidence type="ECO:0000313" key="7">
    <source>
        <dbReference type="Proteomes" id="UP000234950"/>
    </source>
</evidence>
<dbReference type="OrthoDB" id="1524959at2"/>
<organism evidence="6 7">
    <name type="scientific">Neobacillus cucumis</name>
    <dbReference type="NCBI Taxonomy" id="1740721"/>
    <lineage>
        <taxon>Bacteria</taxon>
        <taxon>Bacillati</taxon>
        <taxon>Bacillota</taxon>
        <taxon>Bacilli</taxon>
        <taxon>Bacillales</taxon>
        <taxon>Bacillaceae</taxon>
        <taxon>Neobacillus</taxon>
    </lineage>
</organism>
<sequence>MSLKNPYQAYENNQVLFAKGEELVLLLYKGAIKFIEQAKLALEKKNLPRTNDRIIKAQNIVTELMVTLNMDIEVSKSLLPLYDYLRRRLIEANIKKETEILDEVQGMLAELLGTWTEAMKVVRPT</sequence>
<reference evidence="6 7" key="1">
    <citation type="submission" date="2017-11" db="EMBL/GenBank/DDBJ databases">
        <title>Comparitive Functional Genomics of Dry Heat Resistant strains isolated from the Viking Spacecraft.</title>
        <authorList>
            <person name="Seuylemezian A."/>
            <person name="Cooper K."/>
            <person name="Vaishampayan P."/>
        </authorList>
    </citation>
    <scope>NUCLEOTIDE SEQUENCE [LARGE SCALE GENOMIC DNA]</scope>
    <source>
        <strain evidence="6 7">V32-6</strain>
    </source>
</reference>
<evidence type="ECO:0000256" key="2">
    <source>
        <dbReference type="ARBA" id="ARBA00008787"/>
    </source>
</evidence>
<dbReference type="Gene3D" id="1.20.120.340">
    <property type="entry name" value="Flagellar protein FliS"/>
    <property type="match status" value="1"/>
</dbReference>
<evidence type="ECO:0000256" key="3">
    <source>
        <dbReference type="ARBA" id="ARBA00022490"/>
    </source>
</evidence>
<dbReference type="CDD" id="cd16098">
    <property type="entry name" value="FliS"/>
    <property type="match status" value="1"/>
</dbReference>
<protein>
    <submittedName>
        <fullName evidence="6">Flagellar export chaperone FliS</fullName>
    </submittedName>
</protein>
<evidence type="ECO:0000256" key="5">
    <source>
        <dbReference type="ARBA" id="ARBA00023186"/>
    </source>
</evidence>
<dbReference type="AlphaFoldDB" id="A0A2N5H7G3"/>
<comment type="subcellular location">
    <subcellularLocation>
        <location evidence="1">Cytoplasm</location>
        <location evidence="1">Cytosol</location>
    </subcellularLocation>
</comment>
<dbReference type="SUPFAM" id="SSF101116">
    <property type="entry name" value="Flagellar export chaperone FliS"/>
    <property type="match status" value="1"/>
</dbReference>
<dbReference type="NCBIfam" id="TIGR00208">
    <property type="entry name" value="fliS"/>
    <property type="match status" value="1"/>
</dbReference>
<gene>
    <name evidence="6" type="primary">fliS</name>
    <name evidence="6" type="ORF">CVD27_25150</name>
</gene>
<keyword evidence="5" id="KW-0143">Chaperone</keyword>
<dbReference type="GO" id="GO:0071973">
    <property type="term" value="P:bacterial-type flagellum-dependent cell motility"/>
    <property type="evidence" value="ECO:0007669"/>
    <property type="project" value="TreeGrafter"/>
</dbReference>
<comment type="similarity">
    <text evidence="2">Belongs to the FliS family.</text>
</comment>
<proteinExistence type="inferred from homology"/>
<keyword evidence="7" id="KW-1185">Reference proteome</keyword>
<evidence type="ECO:0000313" key="6">
    <source>
        <dbReference type="EMBL" id="PLS01455.1"/>
    </source>
</evidence>
<keyword evidence="4" id="KW-1005">Bacterial flagellum biogenesis</keyword>
<dbReference type="Proteomes" id="UP000234950">
    <property type="component" value="Unassembled WGS sequence"/>
</dbReference>
<evidence type="ECO:0000256" key="1">
    <source>
        <dbReference type="ARBA" id="ARBA00004514"/>
    </source>
</evidence>
<dbReference type="InterPro" id="IPR003713">
    <property type="entry name" value="FliS"/>
</dbReference>
<evidence type="ECO:0000256" key="4">
    <source>
        <dbReference type="ARBA" id="ARBA00022795"/>
    </source>
</evidence>
<dbReference type="PANTHER" id="PTHR34773:SF1">
    <property type="entry name" value="FLAGELLAR SECRETION CHAPERONE FLIS"/>
    <property type="match status" value="1"/>
</dbReference>
<dbReference type="GO" id="GO:0005829">
    <property type="term" value="C:cytosol"/>
    <property type="evidence" value="ECO:0007669"/>
    <property type="project" value="UniProtKB-SubCell"/>
</dbReference>
<dbReference type="Pfam" id="PF02561">
    <property type="entry name" value="FliS"/>
    <property type="match status" value="1"/>
</dbReference>
<keyword evidence="6" id="KW-0966">Cell projection</keyword>
<keyword evidence="3" id="KW-0963">Cytoplasm</keyword>
<dbReference type="GO" id="GO:0044780">
    <property type="term" value="P:bacterial-type flagellum assembly"/>
    <property type="evidence" value="ECO:0007669"/>
    <property type="project" value="InterPro"/>
</dbReference>
<dbReference type="PANTHER" id="PTHR34773">
    <property type="entry name" value="FLAGELLAR SECRETION CHAPERONE FLIS"/>
    <property type="match status" value="1"/>
</dbReference>
<comment type="caution">
    <text evidence="6">The sequence shown here is derived from an EMBL/GenBank/DDBJ whole genome shotgun (WGS) entry which is preliminary data.</text>
</comment>
<dbReference type="RefSeq" id="WP_101651597.1">
    <property type="nucleotide sequence ID" value="NZ_PGVE01000095.1"/>
</dbReference>
<dbReference type="PIRSF" id="PIRSF039090">
    <property type="entry name" value="Flis"/>
    <property type="match status" value="1"/>
</dbReference>
<dbReference type="EMBL" id="PGVE01000095">
    <property type="protein sequence ID" value="PLS01455.1"/>
    <property type="molecule type" value="Genomic_DNA"/>
</dbReference>
<accession>A0A2N5H7G3</accession>
<dbReference type="InterPro" id="IPR036584">
    <property type="entry name" value="FliS_sf"/>
</dbReference>
<name>A0A2N5H7G3_9BACI</name>
<keyword evidence="6" id="KW-0282">Flagellum</keyword>